<feature type="transmembrane region" description="Helical" evidence="7">
    <location>
        <begin position="115"/>
        <end position="134"/>
    </location>
</feature>
<keyword evidence="3" id="KW-1003">Cell membrane</keyword>
<feature type="transmembrane region" description="Helical" evidence="7">
    <location>
        <begin position="207"/>
        <end position="225"/>
    </location>
</feature>
<feature type="transmembrane region" description="Helical" evidence="7">
    <location>
        <begin position="403"/>
        <end position="426"/>
    </location>
</feature>
<evidence type="ECO:0000256" key="6">
    <source>
        <dbReference type="ARBA" id="ARBA00023136"/>
    </source>
</evidence>
<keyword evidence="4 7" id="KW-0812">Transmembrane</keyword>
<dbReference type="RefSeq" id="WP_124996232.1">
    <property type="nucleotide sequence ID" value="NZ_RQXT01000004.1"/>
</dbReference>
<organism evidence="9 10">
    <name type="scientific">Mesorhizobium tamadayense</name>
    <dbReference type="NCBI Taxonomy" id="425306"/>
    <lineage>
        <taxon>Bacteria</taxon>
        <taxon>Pseudomonadati</taxon>
        <taxon>Pseudomonadota</taxon>
        <taxon>Alphaproteobacteria</taxon>
        <taxon>Hyphomicrobiales</taxon>
        <taxon>Phyllobacteriaceae</taxon>
        <taxon>Mesorhizobium</taxon>
    </lineage>
</organism>
<dbReference type="InterPro" id="IPR011701">
    <property type="entry name" value="MFS"/>
</dbReference>
<dbReference type="PROSITE" id="PS50850">
    <property type="entry name" value="MFS"/>
    <property type="match status" value="1"/>
</dbReference>
<dbReference type="AlphaFoldDB" id="A0A3P3G4N3"/>
<evidence type="ECO:0000313" key="9">
    <source>
        <dbReference type="EMBL" id="RRI05820.1"/>
    </source>
</evidence>
<feature type="transmembrane region" description="Helical" evidence="7">
    <location>
        <begin position="337"/>
        <end position="355"/>
    </location>
</feature>
<feature type="transmembrane region" description="Helical" evidence="7">
    <location>
        <begin position="146"/>
        <end position="167"/>
    </location>
</feature>
<dbReference type="CDD" id="cd17321">
    <property type="entry name" value="MFS_MMR_MDR_like"/>
    <property type="match status" value="1"/>
</dbReference>
<accession>A0A3P3G4N3</accession>
<keyword evidence="2" id="KW-0813">Transport</keyword>
<dbReference type="Gene3D" id="1.20.1250.20">
    <property type="entry name" value="MFS general substrate transporter like domains"/>
    <property type="match status" value="1"/>
</dbReference>
<comment type="caution">
    <text evidence="9">The sequence shown here is derived from an EMBL/GenBank/DDBJ whole genome shotgun (WGS) entry which is preliminary data.</text>
</comment>
<keyword evidence="10" id="KW-1185">Reference proteome</keyword>
<gene>
    <name evidence="9" type="ORF">EH240_04550</name>
</gene>
<evidence type="ECO:0000256" key="2">
    <source>
        <dbReference type="ARBA" id="ARBA00022448"/>
    </source>
</evidence>
<evidence type="ECO:0000256" key="1">
    <source>
        <dbReference type="ARBA" id="ARBA00004651"/>
    </source>
</evidence>
<dbReference type="OrthoDB" id="2414439at2"/>
<dbReference type="GO" id="GO:0005886">
    <property type="term" value="C:plasma membrane"/>
    <property type="evidence" value="ECO:0007669"/>
    <property type="project" value="UniProtKB-SubCell"/>
</dbReference>
<protein>
    <submittedName>
        <fullName evidence="9">MFS transporter</fullName>
    </submittedName>
</protein>
<evidence type="ECO:0000313" key="10">
    <source>
        <dbReference type="Proteomes" id="UP000273786"/>
    </source>
</evidence>
<feature type="transmembrane region" description="Helical" evidence="7">
    <location>
        <begin position="367"/>
        <end position="391"/>
    </location>
</feature>
<feature type="transmembrane region" description="Helical" evidence="7">
    <location>
        <begin position="57"/>
        <end position="75"/>
    </location>
</feature>
<dbReference type="Proteomes" id="UP000273786">
    <property type="component" value="Unassembled WGS sequence"/>
</dbReference>
<evidence type="ECO:0000256" key="7">
    <source>
        <dbReference type="SAM" id="Phobius"/>
    </source>
</evidence>
<comment type="subcellular location">
    <subcellularLocation>
        <location evidence="1">Cell membrane</location>
        <topology evidence="1">Multi-pass membrane protein</topology>
    </subcellularLocation>
</comment>
<dbReference type="Gene3D" id="1.20.1720.10">
    <property type="entry name" value="Multidrug resistance protein D"/>
    <property type="match status" value="1"/>
</dbReference>
<evidence type="ECO:0000256" key="5">
    <source>
        <dbReference type="ARBA" id="ARBA00022989"/>
    </source>
</evidence>
<dbReference type="EMBL" id="RQXT01000004">
    <property type="protein sequence ID" value="RRI05820.1"/>
    <property type="molecule type" value="Genomic_DNA"/>
</dbReference>
<evidence type="ECO:0000256" key="4">
    <source>
        <dbReference type="ARBA" id="ARBA00022692"/>
    </source>
</evidence>
<evidence type="ECO:0000259" key="8">
    <source>
        <dbReference type="PROSITE" id="PS50850"/>
    </source>
</evidence>
<feature type="transmembrane region" description="Helical" evidence="7">
    <location>
        <begin position="87"/>
        <end position="109"/>
    </location>
</feature>
<name>A0A3P3G4N3_9HYPH</name>
<reference evidence="9 10" key="1">
    <citation type="submission" date="2018-11" db="EMBL/GenBank/DDBJ databases">
        <title>the genome of Mesorhizobium tamadayense DSM 28320.</title>
        <authorList>
            <person name="Gao J."/>
        </authorList>
    </citation>
    <scope>NUCLEOTIDE SEQUENCE [LARGE SCALE GENOMIC DNA]</scope>
    <source>
        <strain evidence="9 10">DSM 28320</strain>
    </source>
</reference>
<feature type="transmembrane region" description="Helical" evidence="7">
    <location>
        <begin position="313"/>
        <end position="330"/>
    </location>
</feature>
<feature type="transmembrane region" description="Helical" evidence="7">
    <location>
        <begin position="173"/>
        <end position="195"/>
    </location>
</feature>
<feature type="transmembrane region" description="Helical" evidence="7">
    <location>
        <begin position="231"/>
        <end position="253"/>
    </location>
</feature>
<feature type="domain" description="Major facilitator superfamily (MFS) profile" evidence="8">
    <location>
        <begin position="20"/>
        <end position="468"/>
    </location>
</feature>
<keyword evidence="5 7" id="KW-1133">Transmembrane helix</keyword>
<dbReference type="Pfam" id="PF07690">
    <property type="entry name" value="MFS_1"/>
    <property type="match status" value="1"/>
</dbReference>
<feature type="transmembrane region" description="Helical" evidence="7">
    <location>
        <begin position="20"/>
        <end position="42"/>
    </location>
</feature>
<dbReference type="PANTHER" id="PTHR42718:SF46">
    <property type="entry name" value="BLR6921 PROTEIN"/>
    <property type="match status" value="1"/>
</dbReference>
<dbReference type="InterPro" id="IPR020846">
    <property type="entry name" value="MFS_dom"/>
</dbReference>
<feature type="transmembrane region" description="Helical" evidence="7">
    <location>
        <begin position="438"/>
        <end position="464"/>
    </location>
</feature>
<dbReference type="PANTHER" id="PTHR42718">
    <property type="entry name" value="MAJOR FACILITATOR SUPERFAMILY MULTIDRUG TRANSPORTER MFSC"/>
    <property type="match status" value="1"/>
</dbReference>
<evidence type="ECO:0000256" key="3">
    <source>
        <dbReference type="ARBA" id="ARBA00022475"/>
    </source>
</evidence>
<dbReference type="InterPro" id="IPR036259">
    <property type="entry name" value="MFS_trans_sf"/>
</dbReference>
<sequence length="477" mass="49155">MDIEQAGSRAAASGTYKTAILSVILVSYLMIVLDISIVITGLPKIRESLSFSATELSWVQSTYTLAFGGLLLLGARAGDMLGRRRMFLYGLALFTAASLAIGLAQTSAWMLGARAVQGAGAAILAPTTLALLSTTFREGEERTKALAAYSMTAGVGASLGLVLGGIFADWLSWRVGFFMNVPIGIALIVAASRVLTETERRTGAFDLLGAISSTLGMTALVYGIVRSADAGWHDAVTLSAIVAGLVLLVLFILNEARASQPILPLRLFASRQRSGAYLARMLFLGAMVGFFFFSTQLMQGVLGYSPFRAGLGFLPMTLPTFAAAMAVPAFTRRLGNAGLLCLALALSAAGMLWLGQARVGTGFVNGIALPMILIGLGNGFALGPLTVAGVAGVAERDAGAASGLVNVAHQLGGTLGLAVLVVIFASSGNGTLDGRDLLANRIAVSITSAAAMLALALLLVLALVARPRIGAPQVAST</sequence>
<dbReference type="GO" id="GO:0022857">
    <property type="term" value="F:transmembrane transporter activity"/>
    <property type="evidence" value="ECO:0007669"/>
    <property type="project" value="InterPro"/>
</dbReference>
<keyword evidence="6 7" id="KW-0472">Membrane</keyword>
<feature type="transmembrane region" description="Helical" evidence="7">
    <location>
        <begin position="274"/>
        <end position="293"/>
    </location>
</feature>
<dbReference type="SUPFAM" id="SSF103473">
    <property type="entry name" value="MFS general substrate transporter"/>
    <property type="match status" value="1"/>
</dbReference>
<proteinExistence type="predicted"/>